<feature type="transmembrane region" description="Helical" evidence="1">
    <location>
        <begin position="48"/>
        <end position="69"/>
    </location>
</feature>
<evidence type="ECO:0000313" key="2">
    <source>
        <dbReference type="EMBL" id="KUK36386.1"/>
    </source>
</evidence>
<accession>A0A124FK78</accession>
<reference evidence="3" key="1">
    <citation type="journal article" date="2015" name="MBio">
        <title>Genome-Resolved Metagenomic Analysis Reveals Roles for Candidate Phyla and Other Microbial Community Members in Biogeochemical Transformations in Oil Reservoirs.</title>
        <authorList>
            <person name="Hu P."/>
            <person name="Tom L."/>
            <person name="Singh A."/>
            <person name="Thomas B.C."/>
            <person name="Baker B.J."/>
            <person name="Piceno Y.M."/>
            <person name="Andersen G.L."/>
            <person name="Banfield J.F."/>
        </authorList>
    </citation>
    <scope>NUCLEOTIDE SEQUENCE [LARGE SCALE GENOMIC DNA]</scope>
</reference>
<keyword evidence="1" id="KW-0812">Transmembrane</keyword>
<sequence length="178" mass="20065">MGISYRFFVAVFALFILLLGGCAFAVALGWSLPLTHLEDWLAHPGNRWAVAAVSAFLVLMALWILMAALRRPREHEVIIRESLLGRIEIAATALESLIRRAARQVRDVREVKPILRSDREGLVVLLHMNINPDANLPDISQEVQERVQEYLEKKAGVQVSQVQVLIRSVAAEQRPRVE</sequence>
<dbReference type="AlphaFoldDB" id="A0A124FK78"/>
<gene>
    <name evidence="2" type="ORF">XD66_0900</name>
</gene>
<protein>
    <submittedName>
        <fullName evidence="2">Alkaline shock protein 24</fullName>
    </submittedName>
</protein>
<keyword evidence="1" id="KW-1133">Transmembrane helix</keyword>
<evidence type="ECO:0000256" key="1">
    <source>
        <dbReference type="SAM" id="Phobius"/>
    </source>
</evidence>
<feature type="transmembrane region" description="Helical" evidence="1">
    <location>
        <begin position="7"/>
        <end position="28"/>
    </location>
</feature>
<dbReference type="PROSITE" id="PS51257">
    <property type="entry name" value="PROKAR_LIPOPROTEIN"/>
    <property type="match status" value="1"/>
</dbReference>
<evidence type="ECO:0000313" key="3">
    <source>
        <dbReference type="Proteomes" id="UP000053326"/>
    </source>
</evidence>
<comment type="caution">
    <text evidence="2">The sequence shown here is derived from an EMBL/GenBank/DDBJ whole genome shotgun (WGS) entry which is preliminary data.</text>
</comment>
<dbReference type="Proteomes" id="UP000053326">
    <property type="component" value="Unassembled WGS sequence"/>
</dbReference>
<dbReference type="NCBIfam" id="NF033218">
    <property type="entry name" value="anchor_AmaP"/>
    <property type="match status" value="1"/>
</dbReference>
<organism evidence="2 3">
    <name type="scientific">Thermacetogenium phaeum</name>
    <dbReference type="NCBI Taxonomy" id="85874"/>
    <lineage>
        <taxon>Bacteria</taxon>
        <taxon>Bacillati</taxon>
        <taxon>Bacillota</taxon>
        <taxon>Clostridia</taxon>
        <taxon>Thermoanaerobacterales</taxon>
        <taxon>Thermoanaerobacteraceae</taxon>
        <taxon>Thermacetogenium</taxon>
    </lineage>
</organism>
<keyword evidence="1" id="KW-0472">Membrane</keyword>
<proteinExistence type="predicted"/>
<dbReference type="EMBL" id="LGFO01000104">
    <property type="protein sequence ID" value="KUK36386.1"/>
    <property type="molecule type" value="Genomic_DNA"/>
</dbReference>
<name>A0A124FK78_9THEO</name>